<evidence type="ECO:0000256" key="8">
    <source>
        <dbReference type="ARBA" id="ARBA00031285"/>
    </source>
</evidence>
<accession>A0A4U9R7A6</accession>
<evidence type="ECO:0000313" key="11">
    <source>
        <dbReference type="Proteomes" id="UP000308489"/>
    </source>
</evidence>
<evidence type="ECO:0000313" key="10">
    <source>
        <dbReference type="EMBL" id="VTQ87129.1"/>
    </source>
</evidence>
<dbReference type="Gene3D" id="1.10.575.10">
    <property type="entry name" value="P1 Nuclease"/>
    <property type="match status" value="1"/>
</dbReference>
<dbReference type="InterPro" id="IPR001531">
    <property type="entry name" value="Zn_PLipaseC"/>
</dbReference>
<dbReference type="CDD" id="cd11009">
    <property type="entry name" value="Zn_dep_PLPC"/>
    <property type="match status" value="1"/>
</dbReference>
<evidence type="ECO:0000256" key="7">
    <source>
        <dbReference type="ARBA" id="ARBA00022833"/>
    </source>
</evidence>
<evidence type="ECO:0000256" key="1">
    <source>
        <dbReference type="ARBA" id="ARBA00012018"/>
    </source>
</evidence>
<feature type="domain" description="Zn-dependent PLC" evidence="9">
    <location>
        <begin position="27"/>
        <end position="243"/>
    </location>
</feature>
<evidence type="ECO:0000259" key="9">
    <source>
        <dbReference type="PROSITE" id="PS51346"/>
    </source>
</evidence>
<dbReference type="EC" id="3.1.4.3" evidence="1"/>
<keyword evidence="4" id="KW-0479">Metal-binding</keyword>
<name>A0A4U9R7A6_HATHI</name>
<dbReference type="EMBL" id="LR590481">
    <property type="protein sequence ID" value="VTQ87129.1"/>
    <property type="molecule type" value="Genomic_DNA"/>
</dbReference>
<dbReference type="OrthoDB" id="1677163at2"/>
<dbReference type="AlphaFoldDB" id="A0A4U9R7A6"/>
<evidence type="ECO:0000256" key="2">
    <source>
        <dbReference type="ARBA" id="ARBA00018391"/>
    </source>
</evidence>
<gene>
    <name evidence="10" type="ORF">NCTC503_01034</name>
</gene>
<evidence type="ECO:0000256" key="5">
    <source>
        <dbReference type="ARBA" id="ARBA00022729"/>
    </source>
</evidence>
<dbReference type="SUPFAM" id="SSF48537">
    <property type="entry name" value="Phospholipase C/P1 nuclease"/>
    <property type="match status" value="1"/>
</dbReference>
<dbReference type="Proteomes" id="UP000308489">
    <property type="component" value="Chromosome 1"/>
</dbReference>
<dbReference type="InterPro" id="IPR008947">
    <property type="entry name" value="PLipase_C/P1_nuclease_dom_sf"/>
</dbReference>
<keyword evidence="7" id="KW-0862">Zinc</keyword>
<dbReference type="GO" id="GO:0008270">
    <property type="term" value="F:zinc ion binding"/>
    <property type="evidence" value="ECO:0007669"/>
    <property type="project" value="InterPro"/>
</dbReference>
<dbReference type="Pfam" id="PF00882">
    <property type="entry name" value="Zn_dep_PLPC"/>
    <property type="match status" value="1"/>
</dbReference>
<dbReference type="SMART" id="SM00770">
    <property type="entry name" value="Zn_dep_PLPC"/>
    <property type="match status" value="1"/>
</dbReference>
<dbReference type="InterPro" id="IPR029002">
    <property type="entry name" value="PLPC/GPLD1"/>
</dbReference>
<evidence type="ECO:0000256" key="6">
    <source>
        <dbReference type="ARBA" id="ARBA00022801"/>
    </source>
</evidence>
<dbReference type="GO" id="GO:0034480">
    <property type="term" value="F:phosphatidylcholine phospholipase C activity"/>
    <property type="evidence" value="ECO:0007669"/>
    <property type="project" value="UniProtKB-EC"/>
</dbReference>
<keyword evidence="3" id="KW-0964">Secreted</keyword>
<dbReference type="RefSeq" id="WP_138209734.1">
    <property type="nucleotide sequence ID" value="NZ_CBCRUQ010000004.1"/>
</dbReference>
<evidence type="ECO:0000256" key="4">
    <source>
        <dbReference type="ARBA" id="ARBA00022723"/>
    </source>
</evidence>
<protein>
    <recommendedName>
        <fullName evidence="2">Phospholipase C</fullName>
        <ecNumber evidence="1">3.1.4.3</ecNumber>
    </recommendedName>
    <alternativeName>
        <fullName evidence="8">Phosphatidylcholine cholinephosphohydrolase</fullName>
    </alternativeName>
</protein>
<reference evidence="10 11" key="1">
    <citation type="submission" date="2019-05" db="EMBL/GenBank/DDBJ databases">
        <authorList>
            <consortium name="Pathogen Informatics"/>
        </authorList>
    </citation>
    <scope>NUCLEOTIDE SEQUENCE [LARGE SCALE GENOMIC DNA]</scope>
    <source>
        <strain evidence="10 11">NCTC503</strain>
    </source>
</reference>
<sequence>MNGTTIKKKFESAYGVTANKAFKVVNPIKKKLVRTPCIVHQFINEQALEILKLEDYDEVYLFYKELLHFLNQGAVWADQDFKSINHFFHYTEYKGLYGFSDALTLCLEYYNLSREKLDSDDLYDSIFYLGAACHLIQDSTVPHHVSNKLLKQHRHFEQWIIYKVVYEEKFRHLDGIIKCESLESCIKENAKMAYDTYLKCNNIYNIDERYDKVASSIIMRAKSTTAGVLLKFYEEEIKNKRRDK</sequence>
<dbReference type="PROSITE" id="PS51346">
    <property type="entry name" value="PROKAR_ZN_DEPEND_PLPC_2"/>
    <property type="match status" value="1"/>
</dbReference>
<keyword evidence="6" id="KW-0378">Hydrolase</keyword>
<evidence type="ECO:0000256" key="3">
    <source>
        <dbReference type="ARBA" id="ARBA00022525"/>
    </source>
</evidence>
<dbReference type="KEGG" id="hhw:NCTC503_01034"/>
<keyword evidence="5" id="KW-0732">Signal</keyword>
<proteinExistence type="predicted"/>
<organism evidence="10 11">
    <name type="scientific">Hathewaya histolytica</name>
    <name type="common">Clostridium histolyticum</name>
    <dbReference type="NCBI Taxonomy" id="1498"/>
    <lineage>
        <taxon>Bacteria</taxon>
        <taxon>Bacillati</taxon>
        <taxon>Bacillota</taxon>
        <taxon>Clostridia</taxon>
        <taxon>Eubacteriales</taxon>
        <taxon>Clostridiaceae</taxon>
        <taxon>Hathewaya</taxon>
    </lineage>
</organism>
<keyword evidence="11" id="KW-1185">Reference proteome</keyword>